<keyword evidence="1" id="KW-0812">Transmembrane</keyword>
<comment type="caution">
    <text evidence="2">The sequence shown here is derived from an EMBL/GenBank/DDBJ whole genome shotgun (WGS) entry which is preliminary data.</text>
</comment>
<dbReference type="Proteomes" id="UP000779809">
    <property type="component" value="Unassembled WGS sequence"/>
</dbReference>
<name>A0A932EQ18_9BACT</name>
<dbReference type="SUPFAM" id="SSF55961">
    <property type="entry name" value="Bet v1-like"/>
    <property type="match status" value="1"/>
</dbReference>
<dbReference type="Gene3D" id="3.30.530.20">
    <property type="match status" value="1"/>
</dbReference>
<accession>A0A932EQ18</accession>
<proteinExistence type="predicted"/>
<feature type="transmembrane region" description="Helical" evidence="1">
    <location>
        <begin position="94"/>
        <end position="120"/>
    </location>
</feature>
<sequence length="466" mass="51612">MRELWDPRGTTGRGRYALWGTVLVALKYNLDRVLAGIFGRGWAIVDYLEPSRRRGHAPLSHMEWDFWLALIVVSLPFIWAGVTLTARRLRDVGYPIGLVALFFVPVVNYILFIILAIVPARGAVEVRHGRAWLARIIPDNPLGSAAMSLALSVPFGIAATALAVTVFKDYGWGIFAGLPFWIGMVSVLVYGYKAPRKLRQCLGVAALAITVVGAGLLIVAIEGFICVLMAAPIALTLALFGGLTGYYIQRHNWGGPPPVEIFGALLLALPGALSLEHARPVEPPLLQVTSTVEIDAPPAVVWRNVVSFQQLDPPDATKEWYFKTGLAYPERAEISGSGVGAVRHCVFSTGAFVEPIEVWNENRLLRFGVTAEPPAMRELSPYPGLRPPHLDHYFSSKRGQFLLVPLAGGRTRLEGTTWYTNRFWPQMYWQLWSDTIIHRIHMRVLEHVRVRSEARSEADARAAAKP</sequence>
<dbReference type="Pfam" id="PF05656">
    <property type="entry name" value="DUF805"/>
    <property type="match status" value="1"/>
</dbReference>
<dbReference type="AlphaFoldDB" id="A0A932EQ18"/>
<evidence type="ECO:0000313" key="2">
    <source>
        <dbReference type="EMBL" id="MBI2678298.1"/>
    </source>
</evidence>
<feature type="transmembrane region" description="Helical" evidence="1">
    <location>
        <begin position="141"/>
        <end position="164"/>
    </location>
</feature>
<organism evidence="2 3">
    <name type="scientific">Candidatus Korobacter versatilis</name>
    <dbReference type="NCBI Taxonomy" id="658062"/>
    <lineage>
        <taxon>Bacteria</taxon>
        <taxon>Pseudomonadati</taxon>
        <taxon>Acidobacteriota</taxon>
        <taxon>Terriglobia</taxon>
        <taxon>Terriglobales</taxon>
        <taxon>Candidatus Korobacteraceae</taxon>
        <taxon>Candidatus Korobacter</taxon>
    </lineage>
</organism>
<evidence type="ECO:0000256" key="1">
    <source>
        <dbReference type="SAM" id="Phobius"/>
    </source>
</evidence>
<dbReference type="InterPro" id="IPR023393">
    <property type="entry name" value="START-like_dom_sf"/>
</dbReference>
<reference evidence="2" key="1">
    <citation type="submission" date="2020-07" db="EMBL/GenBank/DDBJ databases">
        <title>Huge and variable diversity of episymbiotic CPR bacteria and DPANN archaea in groundwater ecosystems.</title>
        <authorList>
            <person name="He C.Y."/>
            <person name="Keren R."/>
            <person name="Whittaker M."/>
            <person name="Farag I.F."/>
            <person name="Doudna J."/>
            <person name="Cate J.H.D."/>
            <person name="Banfield J.F."/>
        </authorList>
    </citation>
    <scope>NUCLEOTIDE SEQUENCE</scope>
    <source>
        <strain evidence="2">NC_groundwater_580_Pr5_B-0.1um_64_19</strain>
    </source>
</reference>
<protein>
    <submittedName>
        <fullName evidence="2">Uncharacterized protein</fullName>
    </submittedName>
</protein>
<keyword evidence="1" id="KW-1133">Transmembrane helix</keyword>
<feature type="transmembrane region" description="Helical" evidence="1">
    <location>
        <begin position="202"/>
        <end position="221"/>
    </location>
</feature>
<dbReference type="EMBL" id="JACPNR010000006">
    <property type="protein sequence ID" value="MBI2678298.1"/>
    <property type="molecule type" value="Genomic_DNA"/>
</dbReference>
<feature type="transmembrane region" description="Helical" evidence="1">
    <location>
        <begin position="64"/>
        <end position="82"/>
    </location>
</feature>
<dbReference type="InterPro" id="IPR008523">
    <property type="entry name" value="DUF805"/>
</dbReference>
<dbReference type="GO" id="GO:0016020">
    <property type="term" value="C:membrane"/>
    <property type="evidence" value="ECO:0007669"/>
    <property type="project" value="InterPro"/>
</dbReference>
<feature type="transmembrane region" description="Helical" evidence="1">
    <location>
        <begin position="227"/>
        <end position="248"/>
    </location>
</feature>
<feature type="transmembrane region" description="Helical" evidence="1">
    <location>
        <begin position="170"/>
        <end position="190"/>
    </location>
</feature>
<keyword evidence="1" id="KW-0472">Membrane</keyword>
<gene>
    <name evidence="2" type="ORF">HYX28_05915</name>
</gene>
<evidence type="ECO:0000313" key="3">
    <source>
        <dbReference type="Proteomes" id="UP000779809"/>
    </source>
</evidence>